<name>A0A085M233_9BILA</name>
<evidence type="ECO:0000313" key="2">
    <source>
        <dbReference type="Proteomes" id="UP000030764"/>
    </source>
</evidence>
<reference evidence="1 2" key="1">
    <citation type="journal article" date="2014" name="Nat. Genet.">
        <title>Genome and transcriptome of the porcine whipworm Trichuris suis.</title>
        <authorList>
            <person name="Jex A.R."/>
            <person name="Nejsum P."/>
            <person name="Schwarz E.M."/>
            <person name="Hu L."/>
            <person name="Young N.D."/>
            <person name="Hall R.S."/>
            <person name="Korhonen P.K."/>
            <person name="Liao S."/>
            <person name="Thamsborg S."/>
            <person name="Xia J."/>
            <person name="Xu P."/>
            <person name="Wang S."/>
            <person name="Scheerlinck J.P."/>
            <person name="Hofmann A."/>
            <person name="Sternberg P.W."/>
            <person name="Wang J."/>
            <person name="Gasser R.B."/>
        </authorList>
    </citation>
    <scope>NUCLEOTIDE SEQUENCE [LARGE SCALE GENOMIC DNA]</scope>
    <source>
        <strain evidence="1">DCEP-RM93M</strain>
    </source>
</reference>
<accession>A0A085M233</accession>
<gene>
    <name evidence="1" type="ORF">M513_07879</name>
</gene>
<dbReference type="Proteomes" id="UP000030764">
    <property type="component" value="Unassembled WGS sequence"/>
</dbReference>
<dbReference type="AlphaFoldDB" id="A0A085M233"/>
<dbReference type="EMBL" id="KL363241">
    <property type="protein sequence ID" value="KFD51279.1"/>
    <property type="molecule type" value="Genomic_DNA"/>
</dbReference>
<keyword evidence="2" id="KW-1185">Reference proteome</keyword>
<sequence>MSDVCGMKWFFKSSSNVFVAGDSGEMSDHRIVYADDPMTVSNVALFLSGSVILFARQKNSICST</sequence>
<evidence type="ECO:0000313" key="1">
    <source>
        <dbReference type="EMBL" id="KFD51279.1"/>
    </source>
</evidence>
<proteinExistence type="predicted"/>
<protein>
    <submittedName>
        <fullName evidence="1">Uncharacterized protein</fullName>
    </submittedName>
</protein>
<organism evidence="1 2">
    <name type="scientific">Trichuris suis</name>
    <name type="common">pig whipworm</name>
    <dbReference type="NCBI Taxonomy" id="68888"/>
    <lineage>
        <taxon>Eukaryota</taxon>
        <taxon>Metazoa</taxon>
        <taxon>Ecdysozoa</taxon>
        <taxon>Nematoda</taxon>
        <taxon>Enoplea</taxon>
        <taxon>Dorylaimia</taxon>
        <taxon>Trichinellida</taxon>
        <taxon>Trichuridae</taxon>
        <taxon>Trichuris</taxon>
    </lineage>
</organism>